<keyword evidence="4" id="KW-1185">Reference proteome</keyword>
<dbReference type="Gene3D" id="3.40.710.10">
    <property type="entry name" value="DD-peptidase/beta-lactamase superfamily"/>
    <property type="match status" value="1"/>
</dbReference>
<dbReference type="InterPro" id="IPR012338">
    <property type="entry name" value="Beta-lactam/transpept-like"/>
</dbReference>
<accession>A0A1Y2CCV2</accession>
<comment type="caution">
    <text evidence="3">The sequence shown here is derived from an EMBL/GenBank/DDBJ whole genome shotgun (WGS) entry which is preliminary data.</text>
</comment>
<feature type="domain" description="Beta-lactamase-related" evidence="2">
    <location>
        <begin position="135"/>
        <end position="433"/>
    </location>
</feature>
<evidence type="ECO:0000259" key="2">
    <source>
        <dbReference type="Pfam" id="PF00144"/>
    </source>
</evidence>
<dbReference type="OrthoDB" id="428260at2759"/>
<gene>
    <name evidence="3" type="ORF">BCR33DRAFT_716806</name>
</gene>
<protein>
    <submittedName>
        <fullName evidence="3">Beta-lactamase/transpeptidase-like protein</fullName>
    </submittedName>
</protein>
<evidence type="ECO:0000313" key="4">
    <source>
        <dbReference type="Proteomes" id="UP000193642"/>
    </source>
</evidence>
<dbReference type="InterPro" id="IPR001466">
    <property type="entry name" value="Beta-lactam-related"/>
</dbReference>
<dbReference type="Pfam" id="PF00144">
    <property type="entry name" value="Beta-lactamase"/>
    <property type="match status" value="1"/>
</dbReference>
<evidence type="ECO:0000313" key="3">
    <source>
        <dbReference type="EMBL" id="ORY44868.1"/>
    </source>
</evidence>
<dbReference type="PANTHER" id="PTHR46825">
    <property type="entry name" value="D-ALANYL-D-ALANINE-CARBOXYPEPTIDASE/ENDOPEPTIDASE AMPH"/>
    <property type="match status" value="1"/>
</dbReference>
<dbReference type="STRING" id="329046.A0A1Y2CCV2"/>
<dbReference type="AlphaFoldDB" id="A0A1Y2CCV2"/>
<proteinExistence type="inferred from homology"/>
<dbReference type="EMBL" id="MCGO01000021">
    <property type="protein sequence ID" value="ORY44868.1"/>
    <property type="molecule type" value="Genomic_DNA"/>
</dbReference>
<organism evidence="3 4">
    <name type="scientific">Rhizoclosmatium globosum</name>
    <dbReference type="NCBI Taxonomy" id="329046"/>
    <lineage>
        <taxon>Eukaryota</taxon>
        <taxon>Fungi</taxon>
        <taxon>Fungi incertae sedis</taxon>
        <taxon>Chytridiomycota</taxon>
        <taxon>Chytridiomycota incertae sedis</taxon>
        <taxon>Chytridiomycetes</taxon>
        <taxon>Chytridiales</taxon>
        <taxon>Chytriomycetaceae</taxon>
        <taxon>Rhizoclosmatium</taxon>
    </lineage>
</organism>
<dbReference type="PANTHER" id="PTHR46825:SF12">
    <property type="entry name" value="PENICILLIN-BINDING PROTEIN 4"/>
    <property type="match status" value="1"/>
</dbReference>
<dbReference type="SUPFAM" id="SSF56601">
    <property type="entry name" value="beta-lactamase/transpeptidase-like"/>
    <property type="match status" value="1"/>
</dbReference>
<comment type="similarity">
    <text evidence="1">Belongs to the peptidase S12 family.</text>
</comment>
<sequence length="556" mass="59279">MPTTVETNAATASAAIAVFEEAIIGTTPTIAALPDESRSAHATRCLASKGNMALSISFKAPGGDILFAKAYGIRRNASGLAAALEKDPKDVEIPIPDFCSTPELVAEWKEWQLSVREQILADSVADTDEFVGYDVEKPVSVETVFQAASISKALSAVAVMRLVQKGLLDIDADINQYLEKGDWKLNADFPAGILPTQATTIRKLLGHAAGTSVSGFGGYRRNEVKAEKVVVPSTAGVLKGEGNSGKVEISSLPSLVSQYSGGGTTVVQHIVELVTGKPFYQVLHEEVFEPLGMKNSSAGMQDSPNAGDFVCAHCGPEGLPAPGGYNIYPETAAAGVWTTATDLNKASDAVFKSLHGVSVDGSVYLSQELTRDMLAQRFPSASKNVAYGVGWGLKNINGSFLFSHTGGNEGFRSICRSFADSGAGFSWLLSGEEMDQVEVGVNAVLKFLELPIDAEEPKDKKTVKVEYPASIAQCCGEYVAENPLNHGREIRVQASDEPNELLFTFDSLSGPISKKPKGVEGEEAFTFELLPRLDVTFTVVDGKEILSWSGHVFNKI</sequence>
<name>A0A1Y2CCV2_9FUNG</name>
<evidence type="ECO:0000256" key="1">
    <source>
        <dbReference type="ARBA" id="ARBA00038215"/>
    </source>
</evidence>
<dbReference type="Proteomes" id="UP000193642">
    <property type="component" value="Unassembled WGS sequence"/>
</dbReference>
<reference evidence="3 4" key="1">
    <citation type="submission" date="2016-07" db="EMBL/GenBank/DDBJ databases">
        <title>Pervasive Adenine N6-methylation of Active Genes in Fungi.</title>
        <authorList>
            <consortium name="DOE Joint Genome Institute"/>
            <person name="Mondo S.J."/>
            <person name="Dannebaum R.O."/>
            <person name="Kuo R.C."/>
            <person name="Labutti K."/>
            <person name="Haridas S."/>
            <person name="Kuo A."/>
            <person name="Salamov A."/>
            <person name="Ahrendt S.R."/>
            <person name="Lipzen A."/>
            <person name="Sullivan W."/>
            <person name="Andreopoulos W.B."/>
            <person name="Clum A."/>
            <person name="Lindquist E."/>
            <person name="Daum C."/>
            <person name="Ramamoorthy G.K."/>
            <person name="Gryganskyi A."/>
            <person name="Culley D."/>
            <person name="Magnuson J.K."/>
            <person name="James T.Y."/>
            <person name="O'Malley M.A."/>
            <person name="Stajich J.E."/>
            <person name="Spatafora J.W."/>
            <person name="Visel A."/>
            <person name="Grigoriev I.V."/>
        </authorList>
    </citation>
    <scope>NUCLEOTIDE SEQUENCE [LARGE SCALE GENOMIC DNA]</scope>
    <source>
        <strain evidence="3 4">JEL800</strain>
    </source>
</reference>
<dbReference type="InterPro" id="IPR050491">
    <property type="entry name" value="AmpC-like"/>
</dbReference>